<keyword evidence="4 5" id="KW-0472">Membrane</keyword>
<reference evidence="6 7" key="1">
    <citation type="submission" date="2020-04" db="EMBL/GenBank/DDBJ databases">
        <title>Perkinsus chesapeaki whole genome sequence.</title>
        <authorList>
            <person name="Bogema D.R."/>
        </authorList>
    </citation>
    <scope>NUCLEOTIDE SEQUENCE [LARGE SCALE GENOMIC DNA]</scope>
    <source>
        <strain evidence="6">ATCC PRA-425</strain>
    </source>
</reference>
<accession>A0A7J6MGE4</accession>
<evidence type="ECO:0000256" key="4">
    <source>
        <dbReference type="ARBA" id="ARBA00023136"/>
    </source>
</evidence>
<evidence type="ECO:0000256" key="1">
    <source>
        <dbReference type="ARBA" id="ARBA00004141"/>
    </source>
</evidence>
<comment type="caution">
    <text evidence="6">The sequence shown here is derived from an EMBL/GenBank/DDBJ whole genome shotgun (WGS) entry which is preliminary data.</text>
</comment>
<feature type="transmembrane region" description="Helical" evidence="5">
    <location>
        <begin position="45"/>
        <end position="69"/>
    </location>
</feature>
<dbReference type="Proteomes" id="UP000591131">
    <property type="component" value="Unassembled WGS sequence"/>
</dbReference>
<keyword evidence="3 5" id="KW-1133">Transmembrane helix</keyword>
<sequence>MGFCTGVSKFFHYIFDTFLFLVGAAVMAIGIYLVASNYEGFIEKWFLWVSIFAGALLMIFAIIGCVAASSQTKWVLWLYWIIPALVLVLFLVTAIGISVYFSYTDSLADKTAGQLNALDTGSTLYDVYDDMREGYGTLWEKQNCDVNCTINNLAAIECTEVICDDGTVEDWMNDWIEDASPGISASSFEVCRELSINAKGIEGSESATSGWCASNIAVVSDINDWMLGFMIGLWIVVGFILLALVANCMLIIFRKKDKSRAADVAPVTATNTQAAPSVGTPQEV</sequence>
<keyword evidence="2 5" id="KW-0812">Transmembrane</keyword>
<dbReference type="PRINTS" id="PR00259">
    <property type="entry name" value="TMFOUR"/>
</dbReference>
<dbReference type="AlphaFoldDB" id="A0A7J6MGE4"/>
<feature type="transmembrane region" description="Helical" evidence="5">
    <location>
        <begin position="76"/>
        <end position="101"/>
    </location>
</feature>
<gene>
    <name evidence="6" type="ORF">FOL47_001861</name>
</gene>
<dbReference type="EMBL" id="JAAPAO010000147">
    <property type="protein sequence ID" value="KAF4670712.1"/>
    <property type="molecule type" value="Genomic_DNA"/>
</dbReference>
<evidence type="ECO:0000313" key="7">
    <source>
        <dbReference type="Proteomes" id="UP000591131"/>
    </source>
</evidence>
<feature type="transmembrane region" description="Helical" evidence="5">
    <location>
        <begin position="12"/>
        <end position="33"/>
    </location>
</feature>
<evidence type="ECO:0000256" key="5">
    <source>
        <dbReference type="SAM" id="Phobius"/>
    </source>
</evidence>
<comment type="subcellular location">
    <subcellularLocation>
        <location evidence="1">Membrane</location>
        <topology evidence="1">Multi-pass membrane protein</topology>
    </subcellularLocation>
</comment>
<keyword evidence="7" id="KW-1185">Reference proteome</keyword>
<dbReference type="InterPro" id="IPR018499">
    <property type="entry name" value="Tetraspanin/Peripherin"/>
</dbReference>
<organism evidence="6 7">
    <name type="scientific">Perkinsus chesapeaki</name>
    <name type="common">Clam parasite</name>
    <name type="synonym">Perkinsus andrewsi</name>
    <dbReference type="NCBI Taxonomy" id="330153"/>
    <lineage>
        <taxon>Eukaryota</taxon>
        <taxon>Sar</taxon>
        <taxon>Alveolata</taxon>
        <taxon>Perkinsozoa</taxon>
        <taxon>Perkinsea</taxon>
        <taxon>Perkinsida</taxon>
        <taxon>Perkinsidae</taxon>
        <taxon>Perkinsus</taxon>
    </lineage>
</organism>
<proteinExistence type="predicted"/>
<dbReference type="Pfam" id="PF00335">
    <property type="entry name" value="Tetraspanin"/>
    <property type="match status" value="1"/>
</dbReference>
<dbReference type="GO" id="GO:0016020">
    <property type="term" value="C:membrane"/>
    <property type="evidence" value="ECO:0007669"/>
    <property type="project" value="UniProtKB-SubCell"/>
</dbReference>
<evidence type="ECO:0000313" key="6">
    <source>
        <dbReference type="EMBL" id="KAF4670712.1"/>
    </source>
</evidence>
<protein>
    <submittedName>
        <fullName evidence="6">Uncharacterized protein</fullName>
    </submittedName>
</protein>
<feature type="transmembrane region" description="Helical" evidence="5">
    <location>
        <begin position="231"/>
        <end position="253"/>
    </location>
</feature>
<evidence type="ECO:0000256" key="3">
    <source>
        <dbReference type="ARBA" id="ARBA00022989"/>
    </source>
</evidence>
<evidence type="ECO:0000256" key="2">
    <source>
        <dbReference type="ARBA" id="ARBA00022692"/>
    </source>
</evidence>
<name>A0A7J6MGE4_PERCH</name>